<evidence type="ECO:0000256" key="3">
    <source>
        <dbReference type="ARBA" id="ARBA00023054"/>
    </source>
</evidence>
<dbReference type="InterPro" id="IPR003481">
    <property type="entry name" value="FliD_N"/>
</dbReference>
<name>A0A094L819_9GAMM</name>
<evidence type="ECO:0000313" key="8">
    <source>
        <dbReference type="EMBL" id="KFZ30928.1"/>
    </source>
</evidence>
<dbReference type="AlphaFoldDB" id="A0A094L819"/>
<organism evidence="8 9">
    <name type="scientific">Pseudidiomarina salinarum</name>
    <dbReference type="NCBI Taxonomy" id="435908"/>
    <lineage>
        <taxon>Bacteria</taxon>
        <taxon>Pseudomonadati</taxon>
        <taxon>Pseudomonadota</taxon>
        <taxon>Gammaproteobacteria</taxon>
        <taxon>Alteromonadales</taxon>
        <taxon>Idiomarinaceae</taxon>
        <taxon>Pseudidiomarina</taxon>
    </lineage>
</organism>
<evidence type="ECO:0000313" key="9">
    <source>
        <dbReference type="Proteomes" id="UP000054363"/>
    </source>
</evidence>
<feature type="domain" description="Flagellar hook-associated protein 2 N-terminal" evidence="6">
    <location>
        <begin position="11"/>
        <end position="105"/>
    </location>
</feature>
<dbReference type="GO" id="GO:0007155">
    <property type="term" value="P:cell adhesion"/>
    <property type="evidence" value="ECO:0007669"/>
    <property type="project" value="InterPro"/>
</dbReference>
<keyword evidence="5" id="KW-0964">Secreted</keyword>
<dbReference type="GO" id="GO:0009424">
    <property type="term" value="C:bacterial-type flagellum hook"/>
    <property type="evidence" value="ECO:0007669"/>
    <property type="project" value="UniProtKB-UniRule"/>
</dbReference>
<gene>
    <name evidence="8" type="ORF">IDSA_07605</name>
</gene>
<keyword evidence="3" id="KW-0175">Coiled coil</keyword>
<accession>A0A094L819</accession>
<evidence type="ECO:0000259" key="7">
    <source>
        <dbReference type="Pfam" id="PF07195"/>
    </source>
</evidence>
<keyword evidence="4 5" id="KW-0975">Bacterial flagellum</keyword>
<evidence type="ECO:0000256" key="4">
    <source>
        <dbReference type="ARBA" id="ARBA00023143"/>
    </source>
</evidence>
<dbReference type="EMBL" id="JPER01000003">
    <property type="protein sequence ID" value="KFZ30928.1"/>
    <property type="molecule type" value="Genomic_DNA"/>
</dbReference>
<comment type="caution">
    <text evidence="8">The sequence shown here is derived from an EMBL/GenBank/DDBJ whole genome shotgun (WGS) entry which is preliminary data.</text>
</comment>
<protein>
    <recommendedName>
        <fullName evidence="5">Flagellar hook-associated protein 2</fullName>
        <shortName evidence="5">HAP2</shortName>
    </recommendedName>
    <alternativeName>
        <fullName evidence="5">Flagellar cap protein</fullName>
    </alternativeName>
</protein>
<feature type="domain" description="Flagellar hook-associated protein 2 C-terminal" evidence="7">
    <location>
        <begin position="211"/>
        <end position="431"/>
    </location>
</feature>
<reference evidence="8 9" key="1">
    <citation type="submission" date="2014-06" db="EMBL/GenBank/DDBJ databases">
        <title>The draft genome sequence of Idiomarina salinarum ISL-52.</title>
        <authorList>
            <person name="Du J."/>
            <person name="Shao Z."/>
        </authorList>
    </citation>
    <scope>NUCLEOTIDE SEQUENCE [LARGE SCALE GENOMIC DNA]</scope>
    <source>
        <strain evidence="8 9">ISL-52</strain>
    </source>
</reference>
<keyword evidence="8" id="KW-0282">Flagellum</keyword>
<dbReference type="GO" id="GO:0005576">
    <property type="term" value="C:extracellular region"/>
    <property type="evidence" value="ECO:0007669"/>
    <property type="project" value="UniProtKB-SubCell"/>
</dbReference>
<dbReference type="InterPro" id="IPR010809">
    <property type="entry name" value="FliD_C"/>
</dbReference>
<keyword evidence="8" id="KW-0966">Cell projection</keyword>
<comment type="function">
    <text evidence="5">Required for morphogenesis and for the elongation of the flagellar filament by facilitating polymerization of the flagellin monomers at the tip of growing filament. Forms a capping structure, which prevents flagellin subunits (transported through the central channel of the flagellum) from leaking out without polymerization at the distal end.</text>
</comment>
<dbReference type="Pfam" id="PF07195">
    <property type="entry name" value="FliD_C"/>
    <property type="match status" value="1"/>
</dbReference>
<keyword evidence="9" id="KW-1185">Reference proteome</keyword>
<evidence type="ECO:0000259" key="6">
    <source>
        <dbReference type="Pfam" id="PF02465"/>
    </source>
</evidence>
<dbReference type="STRING" id="435908.IDSA_07605"/>
<comment type="subcellular location">
    <subcellularLocation>
        <location evidence="5">Secreted</location>
    </subcellularLocation>
    <subcellularLocation>
        <location evidence="5">Bacterial flagellum</location>
    </subcellularLocation>
</comment>
<evidence type="ECO:0000256" key="2">
    <source>
        <dbReference type="ARBA" id="ARBA00011255"/>
    </source>
</evidence>
<comment type="subunit">
    <text evidence="2 5">Homopentamer.</text>
</comment>
<proteinExistence type="inferred from homology"/>
<comment type="similarity">
    <text evidence="1 5">Belongs to the FliD family.</text>
</comment>
<dbReference type="PANTHER" id="PTHR30288:SF0">
    <property type="entry name" value="FLAGELLAR HOOK-ASSOCIATED PROTEIN 2"/>
    <property type="match status" value="1"/>
</dbReference>
<dbReference type="RefSeq" id="WP_034775500.1">
    <property type="nucleotide sequence ID" value="NZ_JPER01000003.1"/>
</dbReference>
<dbReference type="Proteomes" id="UP000054363">
    <property type="component" value="Unassembled WGS sequence"/>
</dbReference>
<keyword evidence="8" id="KW-0969">Cilium</keyword>
<dbReference type="GO" id="GO:0071973">
    <property type="term" value="P:bacterial-type flagellum-dependent cell motility"/>
    <property type="evidence" value="ECO:0007669"/>
    <property type="project" value="TreeGrafter"/>
</dbReference>
<sequence>MASIAALGVGSGLDLNGLLKQLESAERQRLQPITLQKRSFEAKISAYGKLEGALSQFQDAVKKLGAAETFGASTSSVTGDSVLAAATNAAPTGSYSVSVGQLARAYSVATNGVADKTAELGVGTISFTLGDGTAHTVDVAAGSTSLEAIRDTINNQQNDVRASLVNDGSGTPNRLVFSSAVSGTDKAISSLTYGGDLAANLSSDAATEITAQNAALSVNGINVTSQTNQVAGAIEGVTLSLTKAGDSTVTVNRDQEAISGAVTEFVEAYNNIQKTIGDLSSFNSETGSAGQLLGDSGLRSVEGRLRTALSNSVPEANLKTLSELGITRQLDGTLVVDEERLTQLSTDQVGDLQAFFAGTGTAEGFASKTATAVGQLLGENGLITTGTEGFKNMLSRLDDRYIREEERIASTIDRYRTQFGQLDSLIASMNSTSSYLTQQFAALDAQLGRK</sequence>
<dbReference type="Pfam" id="PF02465">
    <property type="entry name" value="FliD_N"/>
    <property type="match status" value="1"/>
</dbReference>
<dbReference type="eggNOG" id="COG1345">
    <property type="taxonomic scope" value="Bacteria"/>
</dbReference>
<dbReference type="InterPro" id="IPR040026">
    <property type="entry name" value="FliD"/>
</dbReference>
<dbReference type="OrthoDB" id="9810816at2"/>
<evidence type="ECO:0000256" key="1">
    <source>
        <dbReference type="ARBA" id="ARBA00009764"/>
    </source>
</evidence>
<dbReference type="GO" id="GO:0009421">
    <property type="term" value="C:bacterial-type flagellum filament cap"/>
    <property type="evidence" value="ECO:0007669"/>
    <property type="project" value="InterPro"/>
</dbReference>
<dbReference type="PANTHER" id="PTHR30288">
    <property type="entry name" value="FLAGELLAR CAP/ASSEMBLY PROTEIN FLID"/>
    <property type="match status" value="1"/>
</dbReference>
<evidence type="ECO:0000256" key="5">
    <source>
        <dbReference type="RuleBase" id="RU362066"/>
    </source>
</evidence>